<feature type="region of interest" description="Disordered" evidence="1">
    <location>
        <begin position="1"/>
        <end position="62"/>
    </location>
</feature>
<name>A0AA88DUD5_FICCA</name>
<feature type="compositionally biased region" description="Polar residues" evidence="1">
    <location>
        <begin position="9"/>
        <end position="25"/>
    </location>
</feature>
<proteinExistence type="predicted"/>
<gene>
    <name evidence="2" type="ORF">TIFTF001_030877</name>
</gene>
<dbReference type="EMBL" id="BTGU01000117">
    <property type="protein sequence ID" value="GMN61778.1"/>
    <property type="molecule type" value="Genomic_DNA"/>
</dbReference>
<keyword evidence="3" id="KW-1185">Reference proteome</keyword>
<organism evidence="2 3">
    <name type="scientific">Ficus carica</name>
    <name type="common">Common fig</name>
    <dbReference type="NCBI Taxonomy" id="3494"/>
    <lineage>
        <taxon>Eukaryota</taxon>
        <taxon>Viridiplantae</taxon>
        <taxon>Streptophyta</taxon>
        <taxon>Embryophyta</taxon>
        <taxon>Tracheophyta</taxon>
        <taxon>Spermatophyta</taxon>
        <taxon>Magnoliopsida</taxon>
        <taxon>eudicotyledons</taxon>
        <taxon>Gunneridae</taxon>
        <taxon>Pentapetalae</taxon>
        <taxon>rosids</taxon>
        <taxon>fabids</taxon>
        <taxon>Rosales</taxon>
        <taxon>Moraceae</taxon>
        <taxon>Ficeae</taxon>
        <taxon>Ficus</taxon>
    </lineage>
</organism>
<dbReference type="PANTHER" id="PTHR33018:SF34">
    <property type="entry name" value="OS02G0472350 PROTEIN"/>
    <property type="match status" value="1"/>
</dbReference>
<evidence type="ECO:0000256" key="1">
    <source>
        <dbReference type="SAM" id="MobiDB-lite"/>
    </source>
</evidence>
<sequence>MSQEHSGEHSTQTQIGKPRRTNSPIINPDEDEFKRLSEQGSKIRKKLKYGSTGGRDGYRKRDQAHFEKTGKYAERHENWLNMRVKPDGSFKNEACKNIADIIDILTKALGNAEYSGRIRSQSKFVKQSQYFNVAGSYHENAEVLDMKLQLAALERTVQELCAKYGINRETMAEEQNAPTVDQHNSFKASCTLNEK</sequence>
<comment type="caution">
    <text evidence="2">The sequence shown here is derived from an EMBL/GenBank/DDBJ whole genome shotgun (WGS) entry which is preliminary data.</text>
</comment>
<reference evidence="2" key="1">
    <citation type="submission" date="2023-07" db="EMBL/GenBank/DDBJ databases">
        <title>draft genome sequence of fig (Ficus carica).</title>
        <authorList>
            <person name="Takahashi T."/>
            <person name="Nishimura K."/>
        </authorList>
    </citation>
    <scope>NUCLEOTIDE SEQUENCE</scope>
</reference>
<feature type="region of interest" description="Disordered" evidence="1">
    <location>
        <begin position="174"/>
        <end position="195"/>
    </location>
</feature>
<dbReference type="AlphaFoldDB" id="A0AA88DUD5"/>
<feature type="compositionally biased region" description="Polar residues" evidence="1">
    <location>
        <begin position="176"/>
        <end position="195"/>
    </location>
</feature>
<accession>A0AA88DUD5</accession>
<evidence type="ECO:0000313" key="2">
    <source>
        <dbReference type="EMBL" id="GMN61778.1"/>
    </source>
</evidence>
<dbReference type="Proteomes" id="UP001187192">
    <property type="component" value="Unassembled WGS sequence"/>
</dbReference>
<dbReference type="PANTHER" id="PTHR33018">
    <property type="entry name" value="OS10G0338966 PROTEIN-RELATED"/>
    <property type="match status" value="1"/>
</dbReference>
<evidence type="ECO:0000313" key="3">
    <source>
        <dbReference type="Proteomes" id="UP001187192"/>
    </source>
</evidence>
<protein>
    <submittedName>
        <fullName evidence="2">Uncharacterized protein</fullName>
    </submittedName>
</protein>